<keyword evidence="2" id="KW-0812">Transmembrane</keyword>
<keyword evidence="2" id="KW-1133">Transmembrane helix</keyword>
<feature type="region of interest" description="Disordered" evidence="1">
    <location>
        <begin position="205"/>
        <end position="227"/>
    </location>
</feature>
<organism evidence="4 5">
    <name type="scientific">Agrocybe chaxingu</name>
    <dbReference type="NCBI Taxonomy" id="84603"/>
    <lineage>
        <taxon>Eukaryota</taxon>
        <taxon>Fungi</taxon>
        <taxon>Dikarya</taxon>
        <taxon>Basidiomycota</taxon>
        <taxon>Agaricomycotina</taxon>
        <taxon>Agaricomycetes</taxon>
        <taxon>Agaricomycetidae</taxon>
        <taxon>Agaricales</taxon>
        <taxon>Agaricineae</taxon>
        <taxon>Strophariaceae</taxon>
        <taxon>Agrocybe</taxon>
    </lineage>
</organism>
<evidence type="ECO:0000313" key="4">
    <source>
        <dbReference type="EMBL" id="KAJ3498770.1"/>
    </source>
</evidence>
<gene>
    <name evidence="4" type="ORF">NLJ89_g10175</name>
</gene>
<dbReference type="InterPro" id="IPR045340">
    <property type="entry name" value="DUF6533"/>
</dbReference>
<feature type="transmembrane region" description="Helical" evidence="2">
    <location>
        <begin position="12"/>
        <end position="30"/>
    </location>
</feature>
<feature type="domain" description="DUF6533" evidence="3">
    <location>
        <begin position="13"/>
        <end position="76"/>
    </location>
</feature>
<keyword evidence="5" id="KW-1185">Reference proteome</keyword>
<accession>A0A9W8JPC3</accession>
<dbReference type="EMBL" id="JANKHO010001779">
    <property type="protein sequence ID" value="KAJ3498770.1"/>
    <property type="molecule type" value="Genomic_DNA"/>
</dbReference>
<evidence type="ECO:0000256" key="1">
    <source>
        <dbReference type="SAM" id="MobiDB-lite"/>
    </source>
</evidence>
<proteinExistence type="predicted"/>
<feature type="transmembrane region" description="Helical" evidence="2">
    <location>
        <begin position="129"/>
        <end position="150"/>
    </location>
</feature>
<sequence>MYIYSDEYQLGSCVLIASATVLVFDFFLTLQQEVGVDYELQLGPPVNFWVKINHIWMQPWTFGTGIFLVNRYLPFVDTSLVLYLQFTTTHIDMCNKYYRVSTWLIAVGLMVSELILLMRTYAMWQRRRIILYILGGMSFATFGPGIALTYLELKSLEFGEVPEGGLGCRLLKASKLIFVTYVLVALSETGMDSPLLFPSYIPPQPPDTHPPSPSGGRPDSDERKGSSYVSFSLTFPHPFPVPLYHPITYHVHHTYSTPC</sequence>
<evidence type="ECO:0000259" key="3">
    <source>
        <dbReference type="Pfam" id="PF20151"/>
    </source>
</evidence>
<comment type="caution">
    <text evidence="4">The sequence shown here is derived from an EMBL/GenBank/DDBJ whole genome shotgun (WGS) entry which is preliminary data.</text>
</comment>
<name>A0A9W8JPC3_9AGAR</name>
<evidence type="ECO:0000313" key="5">
    <source>
        <dbReference type="Proteomes" id="UP001148786"/>
    </source>
</evidence>
<protein>
    <recommendedName>
        <fullName evidence="3">DUF6533 domain-containing protein</fullName>
    </recommendedName>
</protein>
<feature type="transmembrane region" description="Helical" evidence="2">
    <location>
        <begin position="97"/>
        <end position="117"/>
    </location>
</feature>
<keyword evidence="2" id="KW-0472">Membrane</keyword>
<dbReference type="OrthoDB" id="3341843at2759"/>
<evidence type="ECO:0000256" key="2">
    <source>
        <dbReference type="SAM" id="Phobius"/>
    </source>
</evidence>
<dbReference type="Proteomes" id="UP001148786">
    <property type="component" value="Unassembled WGS sequence"/>
</dbReference>
<dbReference type="AlphaFoldDB" id="A0A9W8JPC3"/>
<dbReference type="Pfam" id="PF20151">
    <property type="entry name" value="DUF6533"/>
    <property type="match status" value="1"/>
</dbReference>
<reference evidence="4" key="1">
    <citation type="submission" date="2022-07" db="EMBL/GenBank/DDBJ databases">
        <title>Genome Sequence of Agrocybe chaxingu.</title>
        <authorList>
            <person name="Buettner E."/>
        </authorList>
    </citation>
    <scope>NUCLEOTIDE SEQUENCE</scope>
    <source>
        <strain evidence="4">MP-N11</strain>
    </source>
</reference>